<feature type="compositionally biased region" description="Polar residues" evidence="11">
    <location>
        <begin position="488"/>
        <end position="509"/>
    </location>
</feature>
<evidence type="ECO:0000256" key="6">
    <source>
        <dbReference type="ARBA" id="ARBA00022692"/>
    </source>
</evidence>
<keyword evidence="5" id="KW-1134">Transmembrane beta strand</keyword>
<feature type="domain" description="Trimeric autotransporter adhesin YadA-like head" evidence="13">
    <location>
        <begin position="1054"/>
        <end position="1075"/>
    </location>
</feature>
<dbReference type="Pfam" id="PF03895">
    <property type="entry name" value="YadA_anchor"/>
    <property type="match status" value="1"/>
</dbReference>
<evidence type="ECO:0000256" key="3">
    <source>
        <dbReference type="ARBA" id="ARBA00005848"/>
    </source>
</evidence>
<evidence type="ECO:0000256" key="2">
    <source>
        <dbReference type="ARBA" id="ARBA00004442"/>
    </source>
</evidence>
<keyword evidence="6" id="KW-0812">Transmembrane</keyword>
<feature type="region of interest" description="Disordered" evidence="11">
    <location>
        <begin position="2550"/>
        <end position="2579"/>
    </location>
</feature>
<feature type="domain" description="Trimeric autotransporter adhesin YadA-like stalk" evidence="14">
    <location>
        <begin position="2093"/>
        <end position="2115"/>
    </location>
</feature>
<feature type="domain" description="Trimeric autotransporter adhesin YadA-like head" evidence="13">
    <location>
        <begin position="1124"/>
        <end position="1147"/>
    </location>
</feature>
<feature type="domain" description="Trimeric autotransporter adhesin YadA-like C-terminal membrane anchor" evidence="12">
    <location>
        <begin position="3408"/>
        <end position="3468"/>
    </location>
</feature>
<feature type="domain" description="Trimeric autotransporter adhesin YadA-like stalk" evidence="14">
    <location>
        <begin position="2206"/>
        <end position="2247"/>
    </location>
</feature>
<dbReference type="Gene3D" id="2.150.10.10">
    <property type="entry name" value="Serralysin-like metalloprotease, C-terminal"/>
    <property type="match status" value="7"/>
</dbReference>
<evidence type="ECO:0000313" key="15">
    <source>
        <dbReference type="EMBL" id="QOQ86605.1"/>
    </source>
</evidence>
<evidence type="ECO:0000256" key="8">
    <source>
        <dbReference type="ARBA" id="ARBA00022927"/>
    </source>
</evidence>
<keyword evidence="7" id="KW-0732">Signal</keyword>
<dbReference type="Pfam" id="PF05658">
    <property type="entry name" value="YadA_head"/>
    <property type="match status" value="8"/>
</dbReference>
<feature type="domain" description="Trimeric autotransporter adhesin YadA-like stalk" evidence="14">
    <location>
        <begin position="1746"/>
        <end position="1774"/>
    </location>
</feature>
<organism evidence="15 16">
    <name type="scientific">Campylobacter corcagiensis</name>
    <dbReference type="NCBI Taxonomy" id="1448857"/>
    <lineage>
        <taxon>Bacteria</taxon>
        <taxon>Pseudomonadati</taxon>
        <taxon>Campylobacterota</taxon>
        <taxon>Epsilonproteobacteria</taxon>
        <taxon>Campylobacterales</taxon>
        <taxon>Campylobacteraceae</taxon>
        <taxon>Campylobacter</taxon>
    </lineage>
</organism>
<feature type="domain" description="Trimeric autotransporter adhesin YadA-like stalk" evidence="14">
    <location>
        <begin position="723"/>
        <end position="749"/>
    </location>
</feature>
<keyword evidence="8" id="KW-0653">Protein transport</keyword>
<dbReference type="InterPro" id="IPR008635">
    <property type="entry name" value="Coiled_stalk_dom"/>
</dbReference>
<dbReference type="GO" id="GO:0015031">
    <property type="term" value="P:protein transport"/>
    <property type="evidence" value="ECO:0007669"/>
    <property type="project" value="UniProtKB-KW"/>
</dbReference>
<evidence type="ECO:0000256" key="4">
    <source>
        <dbReference type="ARBA" id="ARBA00022448"/>
    </source>
</evidence>
<comment type="subcellular location">
    <subcellularLocation>
        <location evidence="2">Cell outer membrane</location>
    </subcellularLocation>
    <subcellularLocation>
        <location evidence="1">Cell surface</location>
    </subcellularLocation>
</comment>
<dbReference type="Gene3D" id="1.20.5.170">
    <property type="match status" value="1"/>
</dbReference>
<evidence type="ECO:0000256" key="5">
    <source>
        <dbReference type="ARBA" id="ARBA00022452"/>
    </source>
</evidence>
<dbReference type="Proteomes" id="UP000594749">
    <property type="component" value="Chromosome"/>
</dbReference>
<keyword evidence="16" id="KW-1185">Reference proteome</keyword>
<feature type="domain" description="Trimeric autotransporter adhesin YadA-like stalk" evidence="14">
    <location>
        <begin position="3254"/>
        <end position="3282"/>
    </location>
</feature>
<dbReference type="EMBL" id="CP063078">
    <property type="protein sequence ID" value="QOQ86605.1"/>
    <property type="molecule type" value="Genomic_DNA"/>
</dbReference>
<dbReference type="SUPFAM" id="SSF101967">
    <property type="entry name" value="Adhesin YadA, collagen-binding domain"/>
    <property type="match status" value="5"/>
</dbReference>
<feature type="region of interest" description="Disordered" evidence="11">
    <location>
        <begin position="2767"/>
        <end position="2801"/>
    </location>
</feature>
<comment type="similarity">
    <text evidence="3">Belongs to the autotransporter-2 (AT-2) (TC 1.B.40) family.</text>
</comment>
<sequence length="3468" mass="364721">MNKAYRHVYKEGIGWVAIAENSSCVSSSKGSGTVTARSKVEVLKNFFDLRNSIVLNNGFLLKGLFVATFFCGGFVNLNAADTSYVLDKNPNFYLLDKDTGGYYTLDDNGNRINHSGEKITQAKDGKYYLSTNVDSNGNLNGLTWNNNNKIWTKTVVIENNFGDLAGGGNLLDHIDENGIVKVSNEKGFSNYIIPEGTLTIGGHTLTIDELKKLDKYAIENDYYTSSATLDKYKPNYSTFVKGVWYDLTNEHVIKGEDGKYYIKNNDNKQLYLAVRDSPIGERLGFYRAEDIKGYNKENPNDKSTWQTQDINGIKVYYANSDKYRAGEFKKAAGGKGSDFTFEPKTPTSESSYVDADVDRIHLLAPNTTQTTTPMYLGNVKRGIYQNDAVNLDQLRDFLGGKGDVDGINADASKNEIAQGKIVYDDKGNILNINNSGKKNIVDYVDFKASKGASYVSISSTEDGNINSDAAIGENSIAIGPNAKEYTSLNPDKQKNNSNNVALGSGSTIGDSDKEKQDKYTISNSVAIGSGTTVKFEGDAKDIGFDNDDPKNITIGLFDNATALGANSKASHAGATALGGKSVASAKGSVALGLDSVADRGSLNGLDFDSGLKKDALLGLEKNNAGYDNIKATLQNTEGAVSVGGSYYKATYHKEAQFYYIIGDDGETEILSDEFGNPSKFIGGELVKLELDKDGNPTNGSFQDLLGQDLTTGVKPKKSDVTRQITNVAAGSKDSDAVNVAQLKAVQSQGFYTQANLTDATATKVTDNKVHHNLGGIVKVVGDSTETNLENLSGENLSTSIKSDGSINLLMSKAPKFDEVKVGATNPIAIKKDGDNLKFEGTNGGKVNLTNINDISLEGHESLIATLNKIGTGGSTASDIKYFSVNSTEAGNKDNKGATATNSIAIGPNAQAKNENTISIGNSAGKDTEDKLGSSIFIGENAGQNLKGYQNVNMSYPKPGMNSAGAIAIGKNSGRNSLGDRNLFLGASSGAKHTGSQNIFIGDGAKPIGKEFTDNRTESYKPDEMATYGNRNIIIGNQHITSSDLFPKDGGNYIDDTISIGTLSKATGQKGIAIGSTNVNNHHGAQAFGESSIAIGSAFGTNYSGAKSLGDQSVAIGAGSLSNEKSSIAIGAGAEATKNGSIALGANSTASRGQLTSEDKNDVYLYDDEDVANTVRTTAGAVSVGVDNGTTKDRRTDKSKPVYNTKRQITNVAAGSEDSDAVNVAQLKAAAGFMPELLKLLGVTDKKYDEKSGDVWDDNSYNAQKKEKISIDPDGKLTKLTLGEMPTEEEIENGPDDGVKVDYKKSSPFDSIKTAAKPDGDTAPKTLFTTINDAIGAINEGFYTQANLSTSEALAASVKDSKVKHYLGSTIKVGGDYKVPVGKKASDLLSGENLATSIDENGNINLLMAKTPKFNDISISENGDGTGDYVNLTNWLKNIENKAGSGSDIKYFSVKSNEVGNKNNNGASGIDSIAIGPNAKATAQNVVSIGESAGSGVLSNHAGGSVFIGKRAGFGSSIIDPQGAKNWGSVYIGQDAGANAKGDGNLYLGSNTGYKHQGSQNIFLGDAARNLKDDEFFGDEDLYTKGNRNIAIGTQYIHNLDKIEKSKGTINDVITIGTGARANANNGIAIGSGVEYEQINENDIDYIGTAAVAENSIAIGSAVITKKGSNNSVSFGYKSAVEENMADAVALGSYSVANRGALNTPELQKGVFLGGDSVVYRTAQNTKGAISVGFNDGKFGSDNFNRQITNVAAGTKNEDAVNVAQLKAVVHSVASVTGVPEIEDGVLGMREFDFLKNQIGVTSKVPLGSAIDILAGQVFLDKDRLDGFDTNGLFSVSNNGSDKQAIKPNGEVKFAGDDNIALSVVQDGEKGAKVSYSLNSELKNITKIKNGNDEFTFDKGKDTSVVKKSDLNNYVTSGQDKTAKVAVKGKGLSITNDSATEKISPTYTLSLNEDEVKEIAGTKDLDRTIEGINTNLGKKADLDAGNLKDADVTSWKNKLGVSDLDTTINNFKDKGMFKVSTNGSNPVDIKAGDIVDFTAGNSLGDENLVVSHNGAKINYTLNSELKNIKSIGGEGKTITFKQEGVDFGGSSLKNIAPGQGDNDAVTKAQLDNAIRNPQNVVKVDSNSPLAFVLKDEDGNYKQLFRKEDPTDHKMKFFDGKEDTAKAITDGNGNFTADSGMGERKIKEDEIIISTIDPRNGTVAGSTKIQNVKNGTIDTNSLEAINGSQLHALNSKIAEILGGDSKVDKDGNLQNPTYKITNQDGTTKDAATIGDAIKELNSFNNSLATKGLFTVSDKEDSKQAIKPNYDVKFLAGDNLTTKVEANGDKGAKITYSLNKALTGIESITGDKNANGGKGLIVKNDGGKEFTFGDGNKDSDVITKSQLNKVKDGNDENTKEIKKVLGVSDDPTANDSVIIKDGKLAKKDPSNTTKEISPFTGIETVKLDNNGKPTIGSDGKPETTTTSNEPKTYLEAVNDLAAAINKGFYTEGNLTATGATDTRVNHKLGSTIKIGGTSNEELANLSGENLATSINKDGSINLLMAKTPRFDGITIGGEEGKPETGIKITQGKDGQDGEDGNTLKFTGKDQNKGVTLKGIDGINGKDGKDLLASSSDDIRKVLGVSDDPTANDAVIIKDGKLAKKDPSNTTKEISPFTGIETVKLDNNGKPTIGSDGKPETTTTSNEPKTYLEAVNDLAAAINKGFYTEGNLTATGATDTRVNHKLGSTIKIGGTSNEKLANLSGENLATSINKDGSINLLMAKTPRFDGITIGGEEGKPETGIKITQGKDGQDGEDGNTLKFTGKDQNKGVTLKGIDDIKLPSVESGKPDSSLVERLAKLENNTGSSAVGKIKFAADDEQTTQLKDNTLTINGDGKNIKTSVDGDGIVKISLNDKISFGGEGLDSKITLDKDGLKITNSDGTTGPSVTKDGINGGNKKLTNLASGLGDKTLDDIKKAIKEAENDQSKMPTEASNAATIGDLASVDSKVTNITNISNNINNIIGGNPKDKDGNPIKNKKGNDIKFVDNNGELTDDGKEALTTNAASGQDEVKNTNIIQAINNINKQGTKFFHVNSKEKPVGQIEKPKDPNDSSAGSYGGIAVGMKAEVGDNAKHAIAIGTGAQALAENTISIGYGNIVRGKNSGAIGDPSIIDSSDSYSVGNNNKMKDSATSNNFILGNNAEITSSNSVALGEGTKVTVDGGVALGSGSASNREVGKISGYDISTNAASTKTDPTWLATAGAVAVGGTDDKGKVITRQITGVAAGLEDSDAVNVAQLKAVQQISQSAQWISANNESNLPKSEAGKGNVKGYTGSNSVAIGPGSTTHIGTTQDGKPLYRENTVSVGGVTKDERGNAVLTQRTISNVADPVFKNDAVNLGYLNNRLGDVYNKLGEYKKDASAGTASAMAIGNIPQSTIPGKGMISLGSGFYDGESAMAIGLSKMSDDGKWVFKGSASYDSQEKAGAALSVGYHF</sequence>
<feature type="domain" description="Trimeric autotransporter adhesin YadA-like head" evidence="13">
    <location>
        <begin position="897"/>
        <end position="923"/>
    </location>
</feature>
<evidence type="ECO:0000259" key="13">
    <source>
        <dbReference type="Pfam" id="PF05658"/>
    </source>
</evidence>
<feature type="domain" description="Trimeric autotransporter adhesin YadA-like head" evidence="13">
    <location>
        <begin position="470"/>
        <end position="483"/>
    </location>
</feature>
<dbReference type="GO" id="GO:0009279">
    <property type="term" value="C:cell outer membrane"/>
    <property type="evidence" value="ECO:0007669"/>
    <property type="project" value="UniProtKB-SubCell"/>
</dbReference>
<dbReference type="GO" id="GO:0009986">
    <property type="term" value="C:cell surface"/>
    <property type="evidence" value="ECO:0007669"/>
    <property type="project" value="UniProtKB-SubCell"/>
</dbReference>
<evidence type="ECO:0000256" key="10">
    <source>
        <dbReference type="ARBA" id="ARBA00023237"/>
    </source>
</evidence>
<feature type="region of interest" description="Disordered" evidence="11">
    <location>
        <begin position="2444"/>
        <end position="2465"/>
    </location>
</feature>
<proteinExistence type="inferred from homology"/>
<protein>
    <submittedName>
        <fullName evidence="15">YadA-like family protein</fullName>
    </submittedName>
</protein>
<dbReference type="Gene3D" id="2.20.70.140">
    <property type="match status" value="1"/>
</dbReference>
<evidence type="ECO:0000256" key="1">
    <source>
        <dbReference type="ARBA" id="ARBA00004241"/>
    </source>
</evidence>
<dbReference type="InterPro" id="IPR045584">
    <property type="entry name" value="Pilin-like"/>
</dbReference>
<keyword evidence="9" id="KW-0472">Membrane</keyword>
<dbReference type="SUPFAM" id="SSF54523">
    <property type="entry name" value="Pili subunits"/>
    <property type="match status" value="1"/>
</dbReference>
<dbReference type="Gene3D" id="6.20.50.100">
    <property type="match status" value="2"/>
</dbReference>
<feature type="region of interest" description="Disordered" evidence="11">
    <location>
        <begin position="2661"/>
        <end position="2682"/>
    </location>
</feature>
<dbReference type="Gene3D" id="3.30.1300.30">
    <property type="entry name" value="GSPII I/J protein-like"/>
    <property type="match status" value="1"/>
</dbReference>
<feature type="domain" description="Trimeric autotransporter adhesin YadA-like head" evidence="13">
    <location>
        <begin position="1466"/>
        <end position="1489"/>
    </location>
</feature>
<keyword evidence="10" id="KW-0998">Cell outer membrane</keyword>
<dbReference type="Pfam" id="PF05662">
    <property type="entry name" value="YadA_stalk"/>
    <property type="match status" value="6"/>
</dbReference>
<reference evidence="15 16" key="1">
    <citation type="submission" date="2020-10" db="EMBL/GenBank/DDBJ databases">
        <title>Campylobacter and Helicobacter PacBio genomes.</title>
        <authorList>
            <person name="Lane C."/>
        </authorList>
    </citation>
    <scope>NUCLEOTIDE SEQUENCE [LARGE SCALE GENOMIC DNA]</scope>
    <source>
        <strain evidence="15 16">2016D-0077</strain>
    </source>
</reference>
<feature type="compositionally biased region" description="Polar residues" evidence="11">
    <location>
        <begin position="3308"/>
        <end position="3328"/>
    </location>
</feature>
<evidence type="ECO:0000256" key="7">
    <source>
        <dbReference type="ARBA" id="ARBA00022729"/>
    </source>
</evidence>
<dbReference type="InterPro" id="IPR008640">
    <property type="entry name" value="Adhesin_Head_dom"/>
</dbReference>
<feature type="domain" description="Trimeric autotransporter adhesin YadA-like head" evidence="13">
    <location>
        <begin position="3109"/>
        <end position="3131"/>
    </location>
</feature>
<dbReference type="CDD" id="cd12820">
    <property type="entry name" value="LbR_YadA-like"/>
    <property type="match status" value="1"/>
</dbReference>
<name>A0A7M1LGJ0_9BACT</name>
<feature type="region of interest" description="Disordered" evidence="11">
    <location>
        <begin position="488"/>
        <end position="515"/>
    </location>
</feature>
<feature type="domain" description="Trimeric autotransporter adhesin YadA-like head" evidence="13">
    <location>
        <begin position="3182"/>
        <end position="3205"/>
    </location>
</feature>
<feature type="domain" description="Trimeric autotransporter adhesin YadA-like stalk" evidence="14">
    <location>
        <begin position="1207"/>
        <end position="1231"/>
    </location>
</feature>
<evidence type="ECO:0000259" key="14">
    <source>
        <dbReference type="Pfam" id="PF05662"/>
    </source>
</evidence>
<dbReference type="RefSeq" id="WP_172658569.1">
    <property type="nucleotide sequence ID" value="NZ_CP053842.1"/>
</dbReference>
<evidence type="ECO:0000259" key="12">
    <source>
        <dbReference type="Pfam" id="PF03895"/>
    </source>
</evidence>
<feature type="domain" description="Trimeric autotransporter adhesin YadA-like head" evidence="13">
    <location>
        <begin position="558"/>
        <end position="581"/>
    </location>
</feature>
<dbReference type="InterPro" id="IPR005594">
    <property type="entry name" value="YadA_C"/>
</dbReference>
<dbReference type="InterPro" id="IPR011049">
    <property type="entry name" value="Serralysin-like_metalloprot_C"/>
</dbReference>
<feature type="region of interest" description="Disordered" evidence="11">
    <location>
        <begin position="3290"/>
        <end position="3333"/>
    </location>
</feature>
<evidence type="ECO:0000256" key="9">
    <source>
        <dbReference type="ARBA" id="ARBA00023136"/>
    </source>
</evidence>
<evidence type="ECO:0000256" key="11">
    <source>
        <dbReference type="SAM" id="MobiDB-lite"/>
    </source>
</evidence>
<evidence type="ECO:0000313" key="16">
    <source>
        <dbReference type="Proteomes" id="UP000594749"/>
    </source>
</evidence>
<gene>
    <name evidence="15" type="ORF">IMC76_05060</name>
</gene>
<keyword evidence="4" id="KW-0813">Transport</keyword>
<accession>A0A7M1LGJ0</accession>